<dbReference type="Pfam" id="PF00520">
    <property type="entry name" value="Ion_trans"/>
    <property type="match status" value="1"/>
</dbReference>
<dbReference type="Gene3D" id="1.10.287.70">
    <property type="match status" value="1"/>
</dbReference>
<keyword evidence="4 12" id="KW-0812">Transmembrane</keyword>
<feature type="transmembrane region" description="Helical" evidence="12">
    <location>
        <begin position="42"/>
        <end position="62"/>
    </location>
</feature>
<keyword evidence="5" id="KW-0631">Potassium channel</keyword>
<evidence type="ECO:0000256" key="3">
    <source>
        <dbReference type="ARBA" id="ARBA00022538"/>
    </source>
</evidence>
<evidence type="ECO:0000313" key="14">
    <source>
        <dbReference type="EMBL" id="PSW22527.1"/>
    </source>
</evidence>
<keyword evidence="10 12" id="KW-0472">Membrane</keyword>
<evidence type="ECO:0000259" key="13">
    <source>
        <dbReference type="Pfam" id="PF00520"/>
    </source>
</evidence>
<dbReference type="STRING" id="680026.AB733_14810"/>
<sequence length="272" mass="30933">MSKKVDVIKHELNPMSLMSLVLSIISLAIVTSLIFIPKADDVYTLLFGIDTFICLFFWFQLLTDLFRSKHKWAYLKVHWIDFVASLPIIEQVRFARVIQVFRVMRLIRSSNQILHYIRSNRREATVASIFLLLTLLVTVGSALMLMIEGDIPESNIHDASDALWWVFVTISTVGYGDHYPVTTLGKILAAAIIVCGVGLFGMVAGLVSSMISDPGKLKHEKEQERLHQQEWQQMLAIQQELLQRLDHLEERIVAERVKDPKATLNATPPPPK</sequence>
<feature type="transmembrane region" description="Helical" evidence="12">
    <location>
        <begin position="12"/>
        <end position="36"/>
    </location>
</feature>
<comment type="caution">
    <text evidence="14">The sequence shown here is derived from an EMBL/GenBank/DDBJ whole genome shotgun (WGS) entry which is preliminary data.</text>
</comment>
<gene>
    <name evidence="14" type="ORF">C9I94_20245</name>
</gene>
<dbReference type="AlphaFoldDB" id="A0A0J8XX66"/>
<accession>A0A0J8XX66</accession>
<comment type="subcellular location">
    <subcellularLocation>
        <location evidence="1">Membrane</location>
        <topology evidence="1">Multi-pass membrane protein</topology>
    </subcellularLocation>
</comment>
<dbReference type="PANTHER" id="PTHR11537:SF254">
    <property type="entry name" value="POTASSIUM VOLTAGE-GATED CHANNEL PROTEIN SHAB"/>
    <property type="match status" value="1"/>
</dbReference>
<evidence type="ECO:0000256" key="12">
    <source>
        <dbReference type="SAM" id="Phobius"/>
    </source>
</evidence>
<evidence type="ECO:0000256" key="7">
    <source>
        <dbReference type="ARBA" id="ARBA00022958"/>
    </source>
</evidence>
<evidence type="ECO:0000256" key="2">
    <source>
        <dbReference type="ARBA" id="ARBA00022448"/>
    </source>
</evidence>
<feature type="transmembrane region" description="Helical" evidence="12">
    <location>
        <begin position="187"/>
        <end position="211"/>
    </location>
</feature>
<keyword evidence="15" id="KW-1185">Reference proteome</keyword>
<keyword evidence="6" id="KW-0851">Voltage-gated channel</keyword>
<evidence type="ECO:0000256" key="10">
    <source>
        <dbReference type="ARBA" id="ARBA00023136"/>
    </source>
</evidence>
<dbReference type="InterPro" id="IPR028325">
    <property type="entry name" value="VG_K_chnl"/>
</dbReference>
<keyword evidence="7" id="KW-0630">Potassium</keyword>
<dbReference type="InterPro" id="IPR005821">
    <property type="entry name" value="Ion_trans_dom"/>
</dbReference>
<dbReference type="Gene3D" id="1.20.120.350">
    <property type="entry name" value="Voltage-gated potassium channels. Chain C"/>
    <property type="match status" value="1"/>
</dbReference>
<evidence type="ECO:0000256" key="1">
    <source>
        <dbReference type="ARBA" id="ARBA00004141"/>
    </source>
</evidence>
<keyword evidence="9" id="KW-0406">Ion transport</keyword>
<feature type="transmembrane region" description="Helical" evidence="12">
    <location>
        <begin position="124"/>
        <end position="147"/>
    </location>
</feature>
<dbReference type="InterPro" id="IPR027359">
    <property type="entry name" value="Volt_channel_dom_sf"/>
</dbReference>
<evidence type="ECO:0000313" key="15">
    <source>
        <dbReference type="Proteomes" id="UP000240481"/>
    </source>
</evidence>
<dbReference type="PANTHER" id="PTHR11537">
    <property type="entry name" value="VOLTAGE-GATED POTASSIUM CHANNEL"/>
    <property type="match status" value="1"/>
</dbReference>
<dbReference type="GO" id="GO:0005249">
    <property type="term" value="F:voltage-gated potassium channel activity"/>
    <property type="evidence" value="ECO:0007669"/>
    <property type="project" value="InterPro"/>
</dbReference>
<dbReference type="EMBL" id="PYLZ01000013">
    <property type="protein sequence ID" value="PSW22527.1"/>
    <property type="molecule type" value="Genomic_DNA"/>
</dbReference>
<dbReference type="GO" id="GO:0001508">
    <property type="term" value="P:action potential"/>
    <property type="evidence" value="ECO:0007669"/>
    <property type="project" value="TreeGrafter"/>
</dbReference>
<evidence type="ECO:0000256" key="4">
    <source>
        <dbReference type="ARBA" id="ARBA00022692"/>
    </source>
</evidence>
<keyword evidence="8 12" id="KW-1133">Transmembrane helix</keyword>
<dbReference type="GO" id="GO:0008076">
    <property type="term" value="C:voltage-gated potassium channel complex"/>
    <property type="evidence" value="ECO:0007669"/>
    <property type="project" value="InterPro"/>
</dbReference>
<proteinExistence type="predicted"/>
<organism evidence="14 15">
    <name type="scientific">Photobacterium swingsii</name>
    <dbReference type="NCBI Taxonomy" id="680026"/>
    <lineage>
        <taxon>Bacteria</taxon>
        <taxon>Pseudomonadati</taxon>
        <taxon>Pseudomonadota</taxon>
        <taxon>Gammaproteobacteria</taxon>
        <taxon>Vibrionales</taxon>
        <taxon>Vibrionaceae</taxon>
        <taxon>Photobacterium</taxon>
    </lineage>
</organism>
<dbReference type="PRINTS" id="PR00169">
    <property type="entry name" value="KCHANNEL"/>
</dbReference>
<dbReference type="OrthoDB" id="9813518at2"/>
<evidence type="ECO:0000256" key="6">
    <source>
        <dbReference type="ARBA" id="ARBA00022882"/>
    </source>
</evidence>
<dbReference type="Proteomes" id="UP000240481">
    <property type="component" value="Unassembled WGS sequence"/>
</dbReference>
<keyword evidence="2" id="KW-0813">Transport</keyword>
<evidence type="ECO:0000256" key="8">
    <source>
        <dbReference type="ARBA" id="ARBA00022989"/>
    </source>
</evidence>
<evidence type="ECO:0000256" key="11">
    <source>
        <dbReference type="ARBA" id="ARBA00023303"/>
    </source>
</evidence>
<reference evidence="14 15" key="1">
    <citation type="submission" date="2018-01" db="EMBL/GenBank/DDBJ databases">
        <title>Whole genome sequencing of Histamine producing bacteria.</title>
        <authorList>
            <person name="Butler K."/>
        </authorList>
    </citation>
    <scope>NUCLEOTIDE SEQUENCE [LARGE SCALE GENOMIC DNA]</scope>
    <source>
        <strain evidence="14 15">DSM 24669</strain>
    </source>
</reference>
<name>A0A0J8XX66_9GAMM</name>
<feature type="domain" description="Ion transport" evidence="13">
    <location>
        <begin position="19"/>
        <end position="212"/>
    </location>
</feature>
<dbReference type="RefSeq" id="WP_048899463.1">
    <property type="nucleotide sequence ID" value="NZ_AP024852.1"/>
</dbReference>
<dbReference type="SUPFAM" id="SSF81324">
    <property type="entry name" value="Voltage-gated potassium channels"/>
    <property type="match status" value="1"/>
</dbReference>
<keyword evidence="11" id="KW-0407">Ion channel</keyword>
<protein>
    <submittedName>
        <fullName evidence="14">Capsular biosynthesis protein</fullName>
    </submittedName>
</protein>
<evidence type="ECO:0000256" key="5">
    <source>
        <dbReference type="ARBA" id="ARBA00022826"/>
    </source>
</evidence>
<evidence type="ECO:0000256" key="9">
    <source>
        <dbReference type="ARBA" id="ARBA00023065"/>
    </source>
</evidence>
<keyword evidence="3" id="KW-0633">Potassium transport</keyword>